<protein>
    <submittedName>
        <fullName evidence="3">HDIG domain-containing protein</fullName>
    </submittedName>
    <submittedName>
        <fullName evidence="4">Predicted kinase</fullName>
    </submittedName>
</protein>
<dbReference type="EMBL" id="CAADJA010000002">
    <property type="protein sequence ID" value="VFS50397.1"/>
    <property type="molecule type" value="Genomic_DNA"/>
</dbReference>
<dbReference type="InterPro" id="IPR003607">
    <property type="entry name" value="HD/PDEase_dom"/>
</dbReference>
<name>A0A2C6DPM4_9GAMM</name>
<dbReference type="Pfam" id="PF13671">
    <property type="entry name" value="AAA_33"/>
    <property type="match status" value="1"/>
</dbReference>
<dbReference type="Gene3D" id="3.40.50.300">
    <property type="entry name" value="P-loop containing nucleotide triphosphate hydrolases"/>
    <property type="match status" value="1"/>
</dbReference>
<dbReference type="NCBIfam" id="TIGR00277">
    <property type="entry name" value="HDIG"/>
    <property type="match status" value="1"/>
</dbReference>
<dbReference type="CDD" id="cd00077">
    <property type="entry name" value="HDc"/>
    <property type="match status" value="1"/>
</dbReference>
<dbReference type="STRING" id="1111728.GCA_000427805_02991"/>
<evidence type="ECO:0000313" key="5">
    <source>
        <dbReference type="Proteomes" id="UP000224974"/>
    </source>
</evidence>
<reference evidence="4 6" key="3">
    <citation type="submission" date="2019-03" db="EMBL/GenBank/DDBJ databases">
        <authorList>
            <consortium name="Pathogen Informatics"/>
        </authorList>
    </citation>
    <scope>NUCLEOTIDE SEQUENCE [LARGE SCALE GENOMIC DNA]</scope>
    <source>
        <strain evidence="4 6">NCTC12282</strain>
    </source>
</reference>
<dbReference type="GO" id="GO:0000166">
    <property type="term" value="F:nucleotide binding"/>
    <property type="evidence" value="ECO:0007669"/>
    <property type="project" value="UniProtKB-KW"/>
</dbReference>
<evidence type="ECO:0000313" key="4">
    <source>
        <dbReference type="EMBL" id="VFS50397.1"/>
    </source>
</evidence>
<dbReference type="Gene3D" id="1.10.3090.10">
    <property type="entry name" value="cca-adding enzyme, domain 2"/>
    <property type="match status" value="1"/>
</dbReference>
<dbReference type="RefSeq" id="WP_029095380.1">
    <property type="nucleotide sequence ID" value="NZ_CAADJA010000002.1"/>
</dbReference>
<evidence type="ECO:0000313" key="6">
    <source>
        <dbReference type="Proteomes" id="UP000373449"/>
    </source>
</evidence>
<keyword evidence="5" id="KW-1185">Reference proteome</keyword>
<evidence type="ECO:0000256" key="1">
    <source>
        <dbReference type="ARBA" id="ARBA00022741"/>
    </source>
</evidence>
<keyword evidence="4" id="KW-0418">Kinase</keyword>
<dbReference type="Proteomes" id="UP000224974">
    <property type="component" value="Unassembled WGS sequence"/>
</dbReference>
<dbReference type="InterPro" id="IPR027417">
    <property type="entry name" value="P-loop_NTPase"/>
</dbReference>
<sequence length="374" mass="42988">MNWTLSHDKSWPFLEKNYSWVADMQGVEQDPVYHAEGDVAEHTQRVLQALIALPEYARLGPLEQEILWAAALLHDVEKRSTTRVDPDGKITSPGHAKRGELTVRQLLFKQVPAPFDIRESIAALVRYHGLPLWIMEKPDPQKALFSASLRVDTGLLAVLAKADVLGRECSDSQELLSRIELFELYCREQSCWRQARVFNSGEALFKYFSTEGGALDYQPYDDYKSKVTLLCGLSGMGKDRYIQRFHPTTAVISLDDIRREYKIKPDDKTGNGRVVQQAKELARIKLRKGEDFVWNATNITGQMRQQLVNLFVSYHAWVKIVYIEVPYARWRIQNSGREYAVPEKVLDRMLSKLELPTQDEAHSVVYHIEESVTY</sequence>
<dbReference type="PANTHER" id="PTHR47545">
    <property type="entry name" value="MULTIFUNCTIONAL CCA PROTEIN"/>
    <property type="match status" value="1"/>
</dbReference>
<dbReference type="InterPro" id="IPR006675">
    <property type="entry name" value="HDIG_dom"/>
</dbReference>
<organism evidence="3 5">
    <name type="scientific">Budvicia aquatica</name>
    <dbReference type="NCBI Taxonomy" id="82979"/>
    <lineage>
        <taxon>Bacteria</taxon>
        <taxon>Pseudomonadati</taxon>
        <taxon>Pseudomonadota</taxon>
        <taxon>Gammaproteobacteria</taxon>
        <taxon>Enterobacterales</taxon>
        <taxon>Budviciaceae</taxon>
        <taxon>Budvicia</taxon>
    </lineage>
</organism>
<keyword evidence="4" id="KW-0808">Transferase</keyword>
<dbReference type="InterPro" id="IPR006674">
    <property type="entry name" value="HD_domain"/>
</dbReference>
<dbReference type="SUPFAM" id="SSF109604">
    <property type="entry name" value="HD-domain/PDEase-like"/>
    <property type="match status" value="1"/>
</dbReference>
<reference evidence="3" key="1">
    <citation type="submission" date="2017-09" db="EMBL/GenBank/DDBJ databases">
        <title>FDA dAtabase for Regulatory Grade micrObial Sequences (FDA-ARGOS): Supporting development and validation of Infectious Disease Dx tests.</title>
        <authorList>
            <person name="Minogue T."/>
            <person name="Wolcott M."/>
            <person name="Wasieloski L."/>
            <person name="Aguilar W."/>
            <person name="Moore D."/>
            <person name="Tallon L.J."/>
            <person name="Sadzewicz L."/>
            <person name="Ott S."/>
            <person name="Zhao X."/>
            <person name="Nagaraj S."/>
            <person name="Vavikolanu K."/>
            <person name="Aluvathingal J."/>
            <person name="Nadendla S."/>
            <person name="Sichtig H."/>
        </authorList>
    </citation>
    <scope>NUCLEOTIDE SEQUENCE</scope>
    <source>
        <strain evidence="3">FDAARGOS_387</strain>
    </source>
</reference>
<evidence type="ECO:0000259" key="2">
    <source>
        <dbReference type="Pfam" id="PF01966"/>
    </source>
</evidence>
<dbReference type="AlphaFoldDB" id="A0A2C6DPM4"/>
<dbReference type="PANTHER" id="PTHR47545:SF1">
    <property type="entry name" value="MULTIFUNCTIONAL CCA PROTEIN"/>
    <property type="match status" value="1"/>
</dbReference>
<gene>
    <name evidence="3" type="ORF">CRN84_16105</name>
    <name evidence="4" type="ORF">NCTC12282_04487</name>
</gene>
<evidence type="ECO:0000313" key="3">
    <source>
        <dbReference type="EMBL" id="PHI30751.1"/>
    </source>
</evidence>
<keyword evidence="1" id="KW-0547">Nucleotide-binding</keyword>
<dbReference type="OrthoDB" id="9805698at2"/>
<dbReference type="InterPro" id="IPR050124">
    <property type="entry name" value="tRNA_CCA-adding_enzyme"/>
</dbReference>
<accession>A0A2C6DPM4</accession>
<dbReference type="SUPFAM" id="SSF52540">
    <property type="entry name" value="P-loop containing nucleoside triphosphate hydrolases"/>
    <property type="match status" value="1"/>
</dbReference>
<dbReference type="GO" id="GO:0016301">
    <property type="term" value="F:kinase activity"/>
    <property type="evidence" value="ECO:0007669"/>
    <property type="project" value="UniProtKB-KW"/>
</dbReference>
<dbReference type="EMBL" id="PDDX01000001">
    <property type="protein sequence ID" value="PHI30751.1"/>
    <property type="molecule type" value="Genomic_DNA"/>
</dbReference>
<reference evidence="5" key="2">
    <citation type="submission" date="2017-09" db="EMBL/GenBank/DDBJ databases">
        <title>FDA dAtabase for Regulatory Grade micrObial Sequences (FDA-ARGOS): Supporting development and validation of Infectious Disease Dx tests.</title>
        <authorList>
            <person name="Minogue T."/>
            <person name="Wolcott M."/>
            <person name="Wasieloski L."/>
            <person name="Aguilar W."/>
            <person name="Moore D."/>
            <person name="Tallon L."/>
            <person name="Sadzewicz L."/>
            <person name="Ott S."/>
            <person name="Zhao X."/>
            <person name="Nagaraj S."/>
            <person name="Vavikolanu K."/>
            <person name="Aluvathingal J."/>
            <person name="Nadendla S."/>
            <person name="Sichtig H."/>
        </authorList>
    </citation>
    <scope>NUCLEOTIDE SEQUENCE [LARGE SCALE GENOMIC DNA]</scope>
    <source>
        <strain evidence="5">FDAARGOS_387</strain>
    </source>
</reference>
<dbReference type="Pfam" id="PF01966">
    <property type="entry name" value="HD"/>
    <property type="match status" value="1"/>
</dbReference>
<proteinExistence type="predicted"/>
<dbReference type="Proteomes" id="UP000373449">
    <property type="component" value="Unassembled WGS sequence"/>
</dbReference>
<feature type="domain" description="HD" evidence="2">
    <location>
        <begin position="39"/>
        <end position="141"/>
    </location>
</feature>